<protein>
    <recommendedName>
        <fullName evidence="1">DUF4357 domain-containing protein</fullName>
    </recommendedName>
</protein>
<dbReference type="Proteomes" id="UP000244904">
    <property type="component" value="Unassembled WGS sequence"/>
</dbReference>
<proteinExistence type="predicted"/>
<accession>A0A2R8AXJ3</accession>
<reference evidence="3" key="1">
    <citation type="submission" date="2018-03" db="EMBL/GenBank/DDBJ databases">
        <authorList>
            <person name="Rodrigo-Torres L."/>
            <person name="Arahal R. D."/>
            <person name="Lucena T."/>
        </authorList>
    </citation>
    <scope>NUCLEOTIDE SEQUENCE [LARGE SCALE GENOMIC DNA]</scope>
    <source>
        <strain evidence="3">CECT 8871</strain>
    </source>
</reference>
<evidence type="ECO:0000259" key="1">
    <source>
        <dbReference type="Pfam" id="PF14267"/>
    </source>
</evidence>
<gene>
    <name evidence="2" type="ORF">PRI8871_02541</name>
</gene>
<evidence type="ECO:0000313" key="2">
    <source>
        <dbReference type="EMBL" id="SPF80730.1"/>
    </source>
</evidence>
<sequence>MSKGRSLELYFVDGRPEGMLTAEVFNWTGHVLRIPRLTLSDGLSRAEARQTGVYILIGENHDGPLAYIGEAEDMATRLRQHAKEKPWWDQAVLITTAGDALHKAHVKYLESRLVETALDAAAMRIENGNTPPRSSLNEAATANMESFLDTLHMVLPAIRVDLFQSGKRTADKSSSDALPEKDIQRIDRSEVFECSVQKLGITARAKREGEHFVVLERSFAVTAWRSSPDHHYKKLHQHLLSTGILATATDHCEFTQDYAFKSPSAAAAVVKGQAGKPSDWKLPDGRTYAEWEEDELNKATS</sequence>
<dbReference type="EMBL" id="OMOJ01000005">
    <property type="protein sequence ID" value="SPF80730.1"/>
    <property type="molecule type" value="Genomic_DNA"/>
</dbReference>
<dbReference type="InterPro" id="IPR025579">
    <property type="entry name" value="DUF4357"/>
</dbReference>
<dbReference type="Pfam" id="PF14267">
    <property type="entry name" value="DUF4357"/>
    <property type="match status" value="1"/>
</dbReference>
<dbReference type="OrthoDB" id="2656488at2"/>
<feature type="domain" description="DUF4357" evidence="1">
    <location>
        <begin position="237"/>
        <end position="287"/>
    </location>
</feature>
<dbReference type="RefSeq" id="WP_108886593.1">
    <property type="nucleotide sequence ID" value="NZ_OMOJ01000005.1"/>
</dbReference>
<dbReference type="CDD" id="cd10447">
    <property type="entry name" value="GIY-YIG_unchar_2"/>
    <property type="match status" value="1"/>
</dbReference>
<evidence type="ECO:0000313" key="3">
    <source>
        <dbReference type="Proteomes" id="UP000244904"/>
    </source>
</evidence>
<dbReference type="AlphaFoldDB" id="A0A2R8AXJ3"/>
<keyword evidence="3" id="KW-1185">Reference proteome</keyword>
<name>A0A2R8AXJ3_9RHOB</name>
<organism evidence="2 3">
    <name type="scientific">Pseudoprimorskyibacter insulae</name>
    <dbReference type="NCBI Taxonomy" id="1695997"/>
    <lineage>
        <taxon>Bacteria</taxon>
        <taxon>Pseudomonadati</taxon>
        <taxon>Pseudomonadota</taxon>
        <taxon>Alphaproteobacteria</taxon>
        <taxon>Rhodobacterales</taxon>
        <taxon>Paracoccaceae</taxon>
        <taxon>Pseudoprimorskyibacter</taxon>
    </lineage>
</organism>